<reference evidence="2" key="2">
    <citation type="submission" date="2020-09" db="EMBL/GenBank/DDBJ databases">
        <authorList>
            <person name="Sun Q."/>
            <person name="Ohkuma M."/>
        </authorList>
    </citation>
    <scope>NUCLEOTIDE SEQUENCE</scope>
    <source>
        <strain evidence="2">JCM 3035</strain>
    </source>
</reference>
<dbReference type="AlphaFoldDB" id="A0A917VFS9"/>
<keyword evidence="1" id="KW-0732">Signal</keyword>
<gene>
    <name evidence="2" type="ORF">GCM10010094_38700</name>
</gene>
<reference evidence="2" key="1">
    <citation type="journal article" date="2014" name="Int. J. Syst. Evol. Microbiol.">
        <title>Complete genome sequence of Corynebacterium casei LMG S-19264T (=DSM 44701T), isolated from a smear-ripened cheese.</title>
        <authorList>
            <consortium name="US DOE Joint Genome Institute (JGI-PGF)"/>
            <person name="Walter F."/>
            <person name="Albersmeier A."/>
            <person name="Kalinowski J."/>
            <person name="Ruckert C."/>
        </authorList>
    </citation>
    <scope>NUCLEOTIDE SEQUENCE</scope>
    <source>
        <strain evidence="2">JCM 3035</strain>
    </source>
</reference>
<accession>A0A917VFS9</accession>
<sequence>MKALKTGRRRLALLTPALALFLIPFSTGTAGANTSPGWGDDKPDVIWDCNNGEADSCQYHEVNAWTELGKRREVGNPVYNCAGSADLGYDRIFRIDRTTEYSFSQTTGVEVKAGFSDVLEGGMSASVSQEEAWKAGTTVSASTTLRGTIKPGEAGGYWFAPYERNSQGWLEVHYGKRKHGHYHWYYPGQGSTGVHIKTPVTLPDGTIKGKWYWATWKC</sequence>
<dbReference type="RefSeq" id="WP_189323115.1">
    <property type="nucleotide sequence ID" value="NZ_BMPQ01000008.1"/>
</dbReference>
<name>A0A917VFS9_9ACTN</name>
<evidence type="ECO:0000313" key="2">
    <source>
        <dbReference type="EMBL" id="GGK74043.1"/>
    </source>
</evidence>
<evidence type="ECO:0000313" key="3">
    <source>
        <dbReference type="Proteomes" id="UP000637788"/>
    </source>
</evidence>
<organism evidence="2 3">
    <name type="scientific">Streptomyces flaveus</name>
    <dbReference type="NCBI Taxonomy" id="66370"/>
    <lineage>
        <taxon>Bacteria</taxon>
        <taxon>Bacillati</taxon>
        <taxon>Actinomycetota</taxon>
        <taxon>Actinomycetes</taxon>
        <taxon>Kitasatosporales</taxon>
        <taxon>Streptomycetaceae</taxon>
        <taxon>Streptomyces</taxon>
        <taxon>Streptomyces aurantiacus group</taxon>
    </lineage>
</organism>
<feature type="signal peptide" evidence="1">
    <location>
        <begin position="1"/>
        <end position="32"/>
    </location>
</feature>
<proteinExistence type="predicted"/>
<evidence type="ECO:0008006" key="4">
    <source>
        <dbReference type="Google" id="ProtNLM"/>
    </source>
</evidence>
<feature type="chain" id="PRO_5037586811" description="Secreted protein" evidence="1">
    <location>
        <begin position="33"/>
        <end position="218"/>
    </location>
</feature>
<dbReference type="Proteomes" id="UP000637788">
    <property type="component" value="Unassembled WGS sequence"/>
</dbReference>
<dbReference type="EMBL" id="BMPQ01000008">
    <property type="protein sequence ID" value="GGK74043.1"/>
    <property type="molecule type" value="Genomic_DNA"/>
</dbReference>
<evidence type="ECO:0000256" key="1">
    <source>
        <dbReference type="SAM" id="SignalP"/>
    </source>
</evidence>
<keyword evidence="3" id="KW-1185">Reference proteome</keyword>
<comment type="caution">
    <text evidence="2">The sequence shown here is derived from an EMBL/GenBank/DDBJ whole genome shotgun (WGS) entry which is preliminary data.</text>
</comment>
<protein>
    <recommendedName>
        <fullName evidence="4">Secreted protein</fullName>
    </recommendedName>
</protein>